<dbReference type="EMBL" id="KV748904">
    <property type="protein sequence ID" value="OCL12222.1"/>
    <property type="molecule type" value="Genomic_DNA"/>
</dbReference>
<feature type="signal peptide" evidence="1">
    <location>
        <begin position="1"/>
        <end position="20"/>
    </location>
</feature>
<name>A0A8E2F7X5_9PEZI</name>
<keyword evidence="3" id="KW-1185">Reference proteome</keyword>
<accession>A0A8E2F7X5</accession>
<reference evidence="2 3" key="1">
    <citation type="journal article" date="2016" name="Nat. Commun.">
        <title>Ectomycorrhizal ecology is imprinted in the genome of the dominant symbiotic fungus Cenococcum geophilum.</title>
        <authorList>
            <consortium name="DOE Joint Genome Institute"/>
            <person name="Peter M."/>
            <person name="Kohler A."/>
            <person name="Ohm R.A."/>
            <person name="Kuo A."/>
            <person name="Krutzmann J."/>
            <person name="Morin E."/>
            <person name="Arend M."/>
            <person name="Barry K.W."/>
            <person name="Binder M."/>
            <person name="Choi C."/>
            <person name="Clum A."/>
            <person name="Copeland A."/>
            <person name="Grisel N."/>
            <person name="Haridas S."/>
            <person name="Kipfer T."/>
            <person name="LaButti K."/>
            <person name="Lindquist E."/>
            <person name="Lipzen A."/>
            <person name="Maire R."/>
            <person name="Meier B."/>
            <person name="Mihaltcheva S."/>
            <person name="Molinier V."/>
            <person name="Murat C."/>
            <person name="Poggeler S."/>
            <person name="Quandt C.A."/>
            <person name="Sperisen C."/>
            <person name="Tritt A."/>
            <person name="Tisserant E."/>
            <person name="Crous P.W."/>
            <person name="Henrissat B."/>
            <person name="Nehls U."/>
            <person name="Egli S."/>
            <person name="Spatafora J.W."/>
            <person name="Grigoriev I.V."/>
            <person name="Martin F.M."/>
        </authorList>
    </citation>
    <scope>NUCLEOTIDE SEQUENCE [LARGE SCALE GENOMIC DNA]</scope>
    <source>
        <strain evidence="2 3">CBS 207.34</strain>
    </source>
</reference>
<dbReference type="Proteomes" id="UP000250140">
    <property type="component" value="Unassembled WGS sequence"/>
</dbReference>
<keyword evidence="1" id="KW-0732">Signal</keyword>
<gene>
    <name evidence="2" type="ORF">AOQ84DRAFT_160972</name>
</gene>
<evidence type="ECO:0000313" key="3">
    <source>
        <dbReference type="Proteomes" id="UP000250140"/>
    </source>
</evidence>
<evidence type="ECO:0000313" key="2">
    <source>
        <dbReference type="EMBL" id="OCL12222.1"/>
    </source>
</evidence>
<dbReference type="OrthoDB" id="3921271at2759"/>
<evidence type="ECO:0000256" key="1">
    <source>
        <dbReference type="SAM" id="SignalP"/>
    </source>
</evidence>
<protein>
    <submittedName>
        <fullName evidence="2">Uncharacterized protein</fullName>
    </submittedName>
</protein>
<sequence length="121" mass="12620">MRSVFLLVLAPASLSTALVAKSLEFTSPVVANPSLPPTASKTADPRYACGIGSDCAIVDHGDCCGYYPVCAHANAVFTSREKCPSPDRVGICGYPSIDFCDCRGGICVGVKDDYVVASPLE</sequence>
<organism evidence="2 3">
    <name type="scientific">Glonium stellatum</name>
    <dbReference type="NCBI Taxonomy" id="574774"/>
    <lineage>
        <taxon>Eukaryota</taxon>
        <taxon>Fungi</taxon>
        <taxon>Dikarya</taxon>
        <taxon>Ascomycota</taxon>
        <taxon>Pezizomycotina</taxon>
        <taxon>Dothideomycetes</taxon>
        <taxon>Pleosporomycetidae</taxon>
        <taxon>Gloniales</taxon>
        <taxon>Gloniaceae</taxon>
        <taxon>Glonium</taxon>
    </lineage>
</organism>
<feature type="chain" id="PRO_5034415581" evidence="1">
    <location>
        <begin position="21"/>
        <end position="121"/>
    </location>
</feature>
<proteinExistence type="predicted"/>
<dbReference type="AlphaFoldDB" id="A0A8E2F7X5"/>